<dbReference type="Proteomes" id="UP000481360">
    <property type="component" value="Unassembled WGS sequence"/>
</dbReference>
<dbReference type="PRINTS" id="PR00037">
    <property type="entry name" value="HTHLACR"/>
</dbReference>
<sequence>MGGTAIYVAVFAESVGAVAFRPAAQAHVPAVVGTGAALSSANSWNAATDGVVRLVGPLLGGVLLAWAGFEVLVALDVLSYLVSAVAIACTRKRSRSRDARPGLRDGLKALGEFRLARVLLPLSGVFLMANASLSALLVPFGVQRLGGITQVATVLSALGVGFLGGAVLVRWLDRIELRVTLASAQLMTAAGFVVLFSAEGLGVAMAAAVVVGTFGSVTLIAPQTALQRVAPNEVLGRIAAVFLAVAALATLVGAVAGPWLAESVSLRFAAMAAATVTGLGALVGVVTVPPVMLAANAQTNRRPVMREPSEQRRQRILAVIASRGTVKVSDLASELDVSIVTIRRDVEELAKLGKLRRGHGVARSLTPVEQPSSKRETNGAVALVVPERHAYLYETMNGARQALEEAGMRVVLHIAPQVKGAEKPIVERALAEPVQGLLIAPRWRTHEEELKDDWLADTGVPTVLMERRPAGPLRAMNSVCSDHWYGMYMAVKHLTDLGHRRIVLAARDDSPTARALRKAFKEISADLDDAITVGSSPDTGLVGILRAHRATATILHGDVDALMLVQQLTDAGIRVPRRCSVVAYDDVVAALGSIPLTAIAPPKTEVGRAAAQVLLRQLQSPGRSAERVELLPELKVRSSTERLTVS</sequence>
<keyword evidence="4" id="KW-0238">DNA-binding</keyword>
<dbReference type="GO" id="GO:0003700">
    <property type="term" value="F:DNA-binding transcription factor activity"/>
    <property type="evidence" value="ECO:0007669"/>
    <property type="project" value="InterPro"/>
</dbReference>
<dbReference type="EMBL" id="JAAMPJ010000004">
    <property type="protein sequence ID" value="NGY60498.1"/>
    <property type="molecule type" value="Genomic_DNA"/>
</dbReference>
<dbReference type="InterPro" id="IPR046335">
    <property type="entry name" value="LacI/GalR-like_sensor"/>
</dbReference>
<evidence type="ECO:0000256" key="4">
    <source>
        <dbReference type="ARBA" id="ARBA00023125"/>
    </source>
</evidence>
<name>A0A7C9VW00_9PSEU</name>
<dbReference type="PROSITE" id="PS00894">
    <property type="entry name" value="HTH_DEOR_1"/>
    <property type="match status" value="1"/>
</dbReference>
<feature type="transmembrane region" description="Helical" evidence="6">
    <location>
        <begin position="118"/>
        <end position="142"/>
    </location>
</feature>
<accession>A0A7C9VW00</accession>
<evidence type="ECO:0000256" key="2">
    <source>
        <dbReference type="ARBA" id="ARBA00022475"/>
    </source>
</evidence>
<dbReference type="InterPro" id="IPR036390">
    <property type="entry name" value="WH_DNA-bd_sf"/>
</dbReference>
<dbReference type="PROSITE" id="PS51000">
    <property type="entry name" value="HTH_DEOR_2"/>
    <property type="match status" value="1"/>
</dbReference>
<evidence type="ECO:0000313" key="8">
    <source>
        <dbReference type="EMBL" id="NGY60498.1"/>
    </source>
</evidence>
<dbReference type="PANTHER" id="PTHR30146">
    <property type="entry name" value="LACI-RELATED TRANSCRIPTIONAL REPRESSOR"/>
    <property type="match status" value="1"/>
</dbReference>
<evidence type="ECO:0000256" key="6">
    <source>
        <dbReference type="SAM" id="Phobius"/>
    </source>
</evidence>
<protein>
    <submittedName>
        <fullName evidence="8">MFS transporter</fullName>
    </submittedName>
</protein>
<dbReference type="InterPro" id="IPR010290">
    <property type="entry name" value="TM_effector"/>
</dbReference>
<dbReference type="InterPro" id="IPR036259">
    <property type="entry name" value="MFS_trans_sf"/>
</dbReference>
<feature type="transmembrane region" description="Helical" evidence="6">
    <location>
        <begin position="234"/>
        <end position="256"/>
    </location>
</feature>
<dbReference type="AlphaFoldDB" id="A0A7C9VW00"/>
<keyword evidence="1" id="KW-0813">Transport</keyword>
<keyword evidence="2" id="KW-1003">Cell membrane</keyword>
<evidence type="ECO:0000256" key="3">
    <source>
        <dbReference type="ARBA" id="ARBA00023015"/>
    </source>
</evidence>
<feature type="domain" description="HTH deoR-type" evidence="7">
    <location>
        <begin position="309"/>
        <end position="364"/>
    </location>
</feature>
<keyword evidence="3" id="KW-0805">Transcription regulation</keyword>
<feature type="transmembrane region" description="Helical" evidence="6">
    <location>
        <begin position="268"/>
        <end position="295"/>
    </location>
</feature>
<dbReference type="SMART" id="SM00420">
    <property type="entry name" value="HTH_DEOR"/>
    <property type="match status" value="1"/>
</dbReference>
<dbReference type="SUPFAM" id="SSF103473">
    <property type="entry name" value="MFS general substrate transporter"/>
    <property type="match status" value="1"/>
</dbReference>
<dbReference type="Gene3D" id="3.40.50.2300">
    <property type="match status" value="2"/>
</dbReference>
<keyword evidence="6" id="KW-1133">Transmembrane helix</keyword>
<comment type="caution">
    <text evidence="8">The sequence shown here is derived from an EMBL/GenBank/DDBJ whole genome shotgun (WGS) entry which is preliminary data.</text>
</comment>
<proteinExistence type="predicted"/>
<gene>
    <name evidence="8" type="ORF">G7043_16340</name>
</gene>
<organism evidence="8 9">
    <name type="scientific">Lentzea alba</name>
    <dbReference type="NCBI Taxonomy" id="2714351"/>
    <lineage>
        <taxon>Bacteria</taxon>
        <taxon>Bacillati</taxon>
        <taxon>Actinomycetota</taxon>
        <taxon>Actinomycetes</taxon>
        <taxon>Pseudonocardiales</taxon>
        <taxon>Pseudonocardiaceae</taxon>
        <taxon>Lentzea</taxon>
    </lineage>
</organism>
<dbReference type="InterPro" id="IPR018356">
    <property type="entry name" value="Tscrpt_reg_HTH_DeoR_CS"/>
</dbReference>
<dbReference type="Pfam" id="PF13377">
    <property type="entry name" value="Peripla_BP_3"/>
    <property type="match status" value="1"/>
</dbReference>
<reference evidence="8 9" key="1">
    <citation type="submission" date="2020-03" db="EMBL/GenBank/DDBJ databases">
        <title>Isolation and identification of active actinomycetes.</title>
        <authorList>
            <person name="Sun X."/>
        </authorList>
    </citation>
    <scope>NUCLEOTIDE SEQUENCE [LARGE SCALE GENOMIC DNA]</scope>
    <source>
        <strain evidence="8 9">NEAU-D13</strain>
    </source>
</reference>
<evidence type="ECO:0000256" key="1">
    <source>
        <dbReference type="ARBA" id="ARBA00022448"/>
    </source>
</evidence>
<evidence type="ECO:0000256" key="5">
    <source>
        <dbReference type="ARBA" id="ARBA00023163"/>
    </source>
</evidence>
<dbReference type="CDD" id="cd06173">
    <property type="entry name" value="MFS_MefA_like"/>
    <property type="match status" value="1"/>
</dbReference>
<evidence type="ECO:0000313" key="9">
    <source>
        <dbReference type="Proteomes" id="UP000481360"/>
    </source>
</evidence>
<dbReference type="GO" id="GO:0000976">
    <property type="term" value="F:transcription cis-regulatory region binding"/>
    <property type="evidence" value="ECO:0007669"/>
    <property type="project" value="TreeGrafter"/>
</dbReference>
<feature type="transmembrane region" description="Helical" evidence="6">
    <location>
        <begin position="204"/>
        <end position="222"/>
    </location>
</feature>
<dbReference type="PANTHER" id="PTHR30146:SF155">
    <property type="entry name" value="ALANINE RACEMASE"/>
    <property type="match status" value="1"/>
</dbReference>
<evidence type="ECO:0000259" key="7">
    <source>
        <dbReference type="PROSITE" id="PS51000"/>
    </source>
</evidence>
<keyword evidence="5" id="KW-0804">Transcription</keyword>
<feature type="transmembrane region" description="Helical" evidence="6">
    <location>
        <begin position="63"/>
        <end position="90"/>
    </location>
</feature>
<feature type="transmembrane region" description="Helical" evidence="6">
    <location>
        <begin position="179"/>
        <end position="198"/>
    </location>
</feature>
<dbReference type="InterPro" id="IPR001034">
    <property type="entry name" value="DeoR_HTH"/>
</dbReference>
<feature type="transmembrane region" description="Helical" evidence="6">
    <location>
        <begin position="148"/>
        <end position="172"/>
    </location>
</feature>
<keyword evidence="6" id="KW-0472">Membrane</keyword>
<dbReference type="Gene3D" id="1.20.1250.20">
    <property type="entry name" value="MFS general substrate transporter like domains"/>
    <property type="match status" value="1"/>
</dbReference>
<keyword evidence="6" id="KW-0812">Transmembrane</keyword>
<dbReference type="SUPFAM" id="SSF53822">
    <property type="entry name" value="Periplasmic binding protein-like I"/>
    <property type="match status" value="1"/>
</dbReference>
<dbReference type="Pfam" id="PF05977">
    <property type="entry name" value="MFS_3"/>
    <property type="match status" value="1"/>
</dbReference>
<dbReference type="SUPFAM" id="SSF46785">
    <property type="entry name" value="Winged helix' DNA-binding domain"/>
    <property type="match status" value="1"/>
</dbReference>
<dbReference type="InterPro" id="IPR028082">
    <property type="entry name" value="Peripla_BP_I"/>
</dbReference>
<keyword evidence="9" id="KW-1185">Reference proteome</keyword>